<dbReference type="PANTHER" id="PTHR42869:SF1">
    <property type="entry name" value="SLL0572 PROTEIN"/>
    <property type="match status" value="1"/>
</dbReference>
<dbReference type="PANTHER" id="PTHR42869">
    <property type="entry name" value="SLL0572 PROTEIN"/>
    <property type="match status" value="1"/>
</dbReference>
<name>A0A7C3J4U7_9CREN</name>
<dbReference type="Gene3D" id="3.40.50.720">
    <property type="entry name" value="NAD(P)-binding Rossmann-like Domain"/>
    <property type="match status" value="1"/>
</dbReference>
<dbReference type="CDD" id="cd01983">
    <property type="entry name" value="SIMIBI"/>
    <property type="match status" value="1"/>
</dbReference>
<accession>A0A7C3J4U7</accession>
<dbReference type="InterPro" id="IPR053199">
    <property type="entry name" value="cDPG_synthetase-like"/>
</dbReference>
<dbReference type="InterPro" id="IPR027417">
    <property type="entry name" value="P-loop_NTPase"/>
</dbReference>
<protein>
    <submittedName>
        <fullName evidence="1">GTPase</fullName>
    </submittedName>
</protein>
<comment type="caution">
    <text evidence="1">The sequence shown here is derived from an EMBL/GenBank/DDBJ whole genome shotgun (WGS) entry which is preliminary data.</text>
</comment>
<dbReference type="AlphaFoldDB" id="A0A7C3J4U7"/>
<proteinExistence type="predicted"/>
<evidence type="ECO:0000313" key="1">
    <source>
        <dbReference type="EMBL" id="HFK20298.1"/>
    </source>
</evidence>
<dbReference type="EMBL" id="DSTX01000003">
    <property type="protein sequence ID" value="HFK20298.1"/>
    <property type="molecule type" value="Genomic_DNA"/>
</dbReference>
<organism evidence="1">
    <name type="scientific">Candidatus Methanomethylicus mesodigestus</name>
    <dbReference type="NCBI Taxonomy" id="1867258"/>
    <lineage>
        <taxon>Archaea</taxon>
        <taxon>Thermoproteota</taxon>
        <taxon>Methanosuratincolia</taxon>
        <taxon>Candidatus Methanomethylicales</taxon>
        <taxon>Candidatus Methanomethylicaceae</taxon>
        <taxon>Candidatus Methanomethylicus</taxon>
    </lineage>
</organism>
<sequence length="450" mass="48816">MSRRKKVIIMGAAGRDFHNFNVAFKDDPNHEVVAFTAAQIPGIGERLFPKELAGPMYPRGIPIVSEEKLTELIRKSGADEVVFAYSDVSHEHVMHKASEAIAAGADFRLMGTRSTMIGCKKPVIAVCAVRTGAGKSPISLRIADILKGMGLRPVIVRHPMPYGAIDRQVVQRFSRLEDLETEGVTIEEREEYEKHLKNGYTVFSGVDYVAVVSEAEREGDVIIWDGGNNDFSFLKPDLLITVADALRPGHETKYHPGEVNLRMADVIVINKIEEGISGAHEIEKAISELNPGAVVIKGKLEIQLDCGVAVRGKRALVIEDGPTITHGGMPYGAGYVAATRAGAAEIVDPRPHAKGSIKEVFMDHPHIGKVLPAIGYNGGQRADLQATIDSIDCDVVVSGTPIDLSRVFRFSKPLCQASYTFAEIGEPTLKSIISSFIERALGSISRSSIN</sequence>
<reference evidence="1" key="1">
    <citation type="journal article" date="2020" name="mSystems">
        <title>Genome- and Community-Level Interaction Insights into Carbon Utilization and Element Cycling Functions of Hydrothermarchaeota in Hydrothermal Sediment.</title>
        <authorList>
            <person name="Zhou Z."/>
            <person name="Liu Y."/>
            <person name="Xu W."/>
            <person name="Pan J."/>
            <person name="Luo Z.H."/>
            <person name="Li M."/>
        </authorList>
    </citation>
    <scope>NUCLEOTIDE SEQUENCE [LARGE SCALE GENOMIC DNA]</scope>
    <source>
        <strain evidence="1">SpSt-468</strain>
    </source>
</reference>
<dbReference type="SUPFAM" id="SSF52540">
    <property type="entry name" value="P-loop containing nucleoside triphosphate hydrolases"/>
    <property type="match status" value="1"/>
</dbReference>
<gene>
    <name evidence="1" type="ORF">ENS19_03355</name>
</gene>